<keyword evidence="2" id="KW-1185">Reference proteome</keyword>
<evidence type="ECO:0000313" key="1">
    <source>
        <dbReference type="EMBL" id="GMH51818.1"/>
    </source>
</evidence>
<dbReference type="OrthoDB" id="194052at2759"/>
<sequence length="214" mass="23033">MSSSSSSTHSCSLKVSFVLCSPPSPSSPPDSSLDVQIKLFETKEGVTYRLQSWLIEYSDPMGSGVGLLKEHANGSAAICYVVGSDRASYERLIEADFNLKYSAPSTPRFLVLLPPSTSASDSITKGKKDAGFFVGEEIERLAWDRGMELVKLDQGIGGENNVIDGVFEHVVEKLGIGEDKLIRDPVFHLGKGVNLGKSLLENPALLSSLFHSPG</sequence>
<comment type="caution">
    <text evidence="1">The sequence shown here is derived from an EMBL/GenBank/DDBJ whole genome shotgun (WGS) entry which is preliminary data.</text>
</comment>
<dbReference type="AlphaFoldDB" id="A0A9W6ZIR9"/>
<gene>
    <name evidence="1" type="ORF">TrRE_jg5457</name>
</gene>
<dbReference type="EMBL" id="BRXZ01000715">
    <property type="protein sequence ID" value="GMH51818.1"/>
    <property type="molecule type" value="Genomic_DNA"/>
</dbReference>
<evidence type="ECO:0000313" key="2">
    <source>
        <dbReference type="Proteomes" id="UP001165082"/>
    </source>
</evidence>
<reference evidence="1" key="1">
    <citation type="submission" date="2022-07" db="EMBL/GenBank/DDBJ databases">
        <title>Genome analysis of Parmales, a sister group of diatoms, reveals the evolutionary specialization of diatoms from phago-mixotrophs to photoautotrophs.</title>
        <authorList>
            <person name="Ban H."/>
            <person name="Sato S."/>
            <person name="Yoshikawa S."/>
            <person name="Kazumasa Y."/>
            <person name="Nakamura Y."/>
            <person name="Ichinomiya M."/>
            <person name="Saitoh K."/>
            <person name="Sato N."/>
            <person name="Blanc-Mathieu R."/>
            <person name="Endo H."/>
            <person name="Kuwata A."/>
            <person name="Ogata H."/>
        </authorList>
    </citation>
    <scope>NUCLEOTIDE SEQUENCE</scope>
</reference>
<protein>
    <submittedName>
        <fullName evidence="1">Uncharacterized protein</fullName>
    </submittedName>
</protein>
<proteinExistence type="predicted"/>
<dbReference type="Proteomes" id="UP001165082">
    <property type="component" value="Unassembled WGS sequence"/>
</dbReference>
<accession>A0A9W6ZIR9</accession>
<name>A0A9W6ZIR9_9STRA</name>
<organism evidence="1 2">
    <name type="scientific">Triparma retinervis</name>
    <dbReference type="NCBI Taxonomy" id="2557542"/>
    <lineage>
        <taxon>Eukaryota</taxon>
        <taxon>Sar</taxon>
        <taxon>Stramenopiles</taxon>
        <taxon>Ochrophyta</taxon>
        <taxon>Bolidophyceae</taxon>
        <taxon>Parmales</taxon>
        <taxon>Triparmaceae</taxon>
        <taxon>Triparma</taxon>
    </lineage>
</organism>